<gene>
    <name evidence="5" type="ORF">BVC80_9099g241</name>
</gene>
<dbReference type="FunCoup" id="A0A200PW36">
    <property type="interactions" value="421"/>
</dbReference>
<comment type="similarity">
    <text evidence="1">Belongs to the Cdt1 family.</text>
</comment>
<dbReference type="GO" id="GO:0005634">
    <property type="term" value="C:nucleus"/>
    <property type="evidence" value="ECO:0007669"/>
    <property type="project" value="TreeGrafter"/>
</dbReference>
<evidence type="ECO:0000313" key="5">
    <source>
        <dbReference type="EMBL" id="OVA02429.1"/>
    </source>
</evidence>
<evidence type="ECO:0000256" key="1">
    <source>
        <dbReference type="ARBA" id="ARBA00008356"/>
    </source>
</evidence>
<dbReference type="AlphaFoldDB" id="A0A200PW36"/>
<dbReference type="Gene3D" id="1.10.10.1420">
    <property type="entry name" value="DNA replication factor Cdt1, C-terminal WH domain"/>
    <property type="match status" value="1"/>
</dbReference>
<dbReference type="GO" id="GO:0003677">
    <property type="term" value="F:DNA binding"/>
    <property type="evidence" value="ECO:0007669"/>
    <property type="project" value="InterPro"/>
</dbReference>
<dbReference type="SMART" id="SM01075">
    <property type="entry name" value="CDT1"/>
    <property type="match status" value="1"/>
</dbReference>
<dbReference type="InterPro" id="IPR032054">
    <property type="entry name" value="Cdt1_C"/>
</dbReference>
<evidence type="ECO:0000313" key="6">
    <source>
        <dbReference type="Proteomes" id="UP000195402"/>
    </source>
</evidence>
<protein>
    <submittedName>
        <fullName evidence="5">CDT1 Geminin-binding domain-like</fullName>
    </submittedName>
</protein>
<sequence length="564" mass="63555">MKPSASPIDATFKSKKILRSSSKSLTDEIQSPDPNTPQKSIQLPRRTRNGGVALSVKEVKKFAEGLRKSQKKESSDQPDPILSSTPLSKSKKQIPIKVPEKYEILVQFFKSMESSIRLLQLKRTMTTFTNISIKIESLTDRRFTYAHLAQLKYILPEEIILKKVLLQDERTLCMKSDLQVTLQNDSFRSLEKVFRSRLLDFSKAHPEGDDVPEETLPEPFNQRKQILPNMNEASSLPLPVESSSSDTLPQQNSVMLSHLSGSFQRRFSQKVPIPESEKTSLLSTIPLKPSLNETPSKKESPCFVIQSPLKCSSKLPIIKNTLTSGAYPARLPPSSPLATCAEIKPKKNEDCSSKDVDVIEGTPAKVISTPARLMTITPDLQTPKRCRVHQDDDLAASPNKLVRRPPRNRSLFNTPVKNAKAKEKINEEGRSSVELDSIKLLSEELVQSIRENEKKVLEEQDPDISHAKWRKRMIACLPRMFDMIHLIFQSNKRSVATKVEVIEKIVANHLDIVDGREVEEQLTLLKELVPDWISEKVASSGDVLLCINKMRSAESLRRSLAEAE</sequence>
<dbReference type="GO" id="GO:0030174">
    <property type="term" value="P:regulation of DNA-templated DNA replication initiation"/>
    <property type="evidence" value="ECO:0007669"/>
    <property type="project" value="InterPro"/>
</dbReference>
<evidence type="ECO:0000256" key="3">
    <source>
        <dbReference type="SAM" id="MobiDB-lite"/>
    </source>
</evidence>
<feature type="domain" description="CDT1 Geminin-binding" evidence="4">
    <location>
        <begin position="98"/>
        <end position="218"/>
    </location>
</feature>
<dbReference type="InterPro" id="IPR014939">
    <property type="entry name" value="CDT1_Gemini-bd-like"/>
</dbReference>
<dbReference type="GO" id="GO:0070182">
    <property type="term" value="F:DNA polymerase binding"/>
    <property type="evidence" value="ECO:0007669"/>
    <property type="project" value="TreeGrafter"/>
</dbReference>
<feature type="compositionally biased region" description="Basic and acidic residues" evidence="3">
    <location>
        <begin position="57"/>
        <end position="75"/>
    </location>
</feature>
<dbReference type="GO" id="GO:0000278">
    <property type="term" value="P:mitotic cell cycle"/>
    <property type="evidence" value="ECO:0007669"/>
    <property type="project" value="TreeGrafter"/>
</dbReference>
<feature type="compositionally biased region" description="Polar residues" evidence="3">
    <location>
        <begin position="27"/>
        <end position="41"/>
    </location>
</feature>
<feature type="region of interest" description="Disordered" evidence="3">
    <location>
        <begin position="1"/>
        <end position="88"/>
    </location>
</feature>
<dbReference type="Pfam" id="PF08839">
    <property type="entry name" value="CDT1"/>
    <property type="match status" value="1"/>
</dbReference>
<dbReference type="InterPro" id="IPR036390">
    <property type="entry name" value="WH_DNA-bd_sf"/>
</dbReference>
<keyword evidence="6" id="KW-1185">Reference proteome</keyword>
<accession>A0A200PW36</accession>
<dbReference type="PANTHER" id="PTHR28637:SF1">
    <property type="entry name" value="DNA REPLICATION FACTOR CDT1"/>
    <property type="match status" value="1"/>
</dbReference>
<evidence type="ECO:0000256" key="2">
    <source>
        <dbReference type="ARBA" id="ARBA00023306"/>
    </source>
</evidence>
<dbReference type="InParanoid" id="A0A200PW36"/>
<dbReference type="InterPro" id="IPR045173">
    <property type="entry name" value="Cdt1"/>
</dbReference>
<keyword evidence="2" id="KW-0131">Cell cycle</keyword>
<dbReference type="SUPFAM" id="SSF46785">
    <property type="entry name" value="Winged helix' DNA-binding domain"/>
    <property type="match status" value="1"/>
</dbReference>
<dbReference type="OMA" id="LQPPKRC"/>
<reference evidence="5 6" key="1">
    <citation type="journal article" date="2017" name="Mol. Plant">
        <title>The Genome of Medicinal Plant Macleaya cordata Provides New Insights into Benzylisoquinoline Alkaloids Metabolism.</title>
        <authorList>
            <person name="Liu X."/>
            <person name="Liu Y."/>
            <person name="Huang P."/>
            <person name="Ma Y."/>
            <person name="Qing Z."/>
            <person name="Tang Q."/>
            <person name="Cao H."/>
            <person name="Cheng P."/>
            <person name="Zheng Y."/>
            <person name="Yuan Z."/>
            <person name="Zhou Y."/>
            <person name="Liu J."/>
            <person name="Tang Z."/>
            <person name="Zhuo Y."/>
            <person name="Zhang Y."/>
            <person name="Yu L."/>
            <person name="Huang J."/>
            <person name="Yang P."/>
            <person name="Peng Q."/>
            <person name="Zhang J."/>
            <person name="Jiang W."/>
            <person name="Zhang Z."/>
            <person name="Lin K."/>
            <person name="Ro D.K."/>
            <person name="Chen X."/>
            <person name="Xiong X."/>
            <person name="Shang Y."/>
            <person name="Huang S."/>
            <person name="Zeng J."/>
        </authorList>
    </citation>
    <scope>NUCLEOTIDE SEQUENCE [LARGE SCALE GENOMIC DNA]</scope>
    <source>
        <strain evidence="6">cv. BLH2017</strain>
        <tissue evidence="5">Root</tissue>
    </source>
</reference>
<dbReference type="GO" id="GO:0071163">
    <property type="term" value="P:DNA replication preinitiation complex assembly"/>
    <property type="evidence" value="ECO:0007669"/>
    <property type="project" value="InterPro"/>
</dbReference>
<dbReference type="OrthoDB" id="341730at2759"/>
<dbReference type="CDD" id="cd08674">
    <property type="entry name" value="Cdt1_m"/>
    <property type="match status" value="1"/>
</dbReference>
<evidence type="ECO:0000259" key="4">
    <source>
        <dbReference type="SMART" id="SM01075"/>
    </source>
</evidence>
<proteinExistence type="inferred from homology"/>
<dbReference type="CDD" id="cd08767">
    <property type="entry name" value="Cdt1_c"/>
    <property type="match status" value="1"/>
</dbReference>
<dbReference type="EMBL" id="MVGT01003956">
    <property type="protein sequence ID" value="OVA02429.1"/>
    <property type="molecule type" value="Genomic_DNA"/>
</dbReference>
<dbReference type="STRING" id="56857.A0A200PW36"/>
<dbReference type="Proteomes" id="UP000195402">
    <property type="component" value="Unassembled WGS sequence"/>
</dbReference>
<dbReference type="GO" id="GO:0000076">
    <property type="term" value="P:DNA replication checkpoint signaling"/>
    <property type="evidence" value="ECO:0007669"/>
    <property type="project" value="TreeGrafter"/>
</dbReference>
<name>A0A200PW36_MACCD</name>
<comment type="caution">
    <text evidence="5">The sequence shown here is derived from an EMBL/GenBank/DDBJ whole genome shotgun (WGS) entry which is preliminary data.</text>
</comment>
<dbReference type="PANTHER" id="PTHR28637">
    <property type="entry name" value="DNA REPLICATION FACTOR CDT1"/>
    <property type="match status" value="1"/>
</dbReference>
<dbReference type="InterPro" id="IPR038090">
    <property type="entry name" value="Cdt1_C_WH_dom_sf"/>
</dbReference>
<dbReference type="Pfam" id="PF16679">
    <property type="entry name" value="CDT1_C"/>
    <property type="match status" value="1"/>
</dbReference>
<organism evidence="5 6">
    <name type="scientific">Macleaya cordata</name>
    <name type="common">Five-seeded plume-poppy</name>
    <name type="synonym">Bocconia cordata</name>
    <dbReference type="NCBI Taxonomy" id="56857"/>
    <lineage>
        <taxon>Eukaryota</taxon>
        <taxon>Viridiplantae</taxon>
        <taxon>Streptophyta</taxon>
        <taxon>Embryophyta</taxon>
        <taxon>Tracheophyta</taxon>
        <taxon>Spermatophyta</taxon>
        <taxon>Magnoliopsida</taxon>
        <taxon>Ranunculales</taxon>
        <taxon>Papaveraceae</taxon>
        <taxon>Papaveroideae</taxon>
        <taxon>Macleaya</taxon>
    </lineage>
</organism>